<keyword evidence="4" id="KW-1185">Reference proteome</keyword>
<feature type="transmembrane region" description="Helical" evidence="1">
    <location>
        <begin position="116"/>
        <end position="138"/>
    </location>
</feature>
<dbReference type="InterPro" id="IPR058208">
    <property type="entry name" value="PACE"/>
</dbReference>
<accession>A0A941DU30</accession>
<dbReference type="AlphaFoldDB" id="A0A941DU30"/>
<dbReference type="Proteomes" id="UP000680067">
    <property type="component" value="Unassembled WGS sequence"/>
</dbReference>
<dbReference type="RefSeq" id="WP_212689337.1">
    <property type="nucleotide sequence ID" value="NZ_JAGSPN010000018.1"/>
</dbReference>
<feature type="domain" description="Chlorhexidine efflux transporter" evidence="2">
    <location>
        <begin position="9"/>
        <end position="72"/>
    </location>
</feature>
<protein>
    <submittedName>
        <fullName evidence="3">PACE efflux transporter</fullName>
    </submittedName>
</protein>
<evidence type="ECO:0000313" key="4">
    <source>
        <dbReference type="Proteomes" id="UP000680067"/>
    </source>
</evidence>
<dbReference type="InterPro" id="IPR007896">
    <property type="entry name" value="BTP_bacteria"/>
</dbReference>
<feature type="transmembrane region" description="Helical" evidence="1">
    <location>
        <begin position="45"/>
        <end position="66"/>
    </location>
</feature>
<feature type="transmembrane region" description="Helical" evidence="1">
    <location>
        <begin position="20"/>
        <end position="39"/>
    </location>
</feature>
<comment type="caution">
    <text evidence="3">The sequence shown here is derived from an EMBL/GenBank/DDBJ whole genome shotgun (WGS) entry which is preliminary data.</text>
</comment>
<evidence type="ECO:0000256" key="1">
    <source>
        <dbReference type="SAM" id="Phobius"/>
    </source>
</evidence>
<gene>
    <name evidence="3" type="ORF">KDM89_18115</name>
</gene>
<organism evidence="3 4">
    <name type="scientific">Undibacterium luofuense</name>
    <dbReference type="NCBI Taxonomy" id="2828733"/>
    <lineage>
        <taxon>Bacteria</taxon>
        <taxon>Pseudomonadati</taxon>
        <taxon>Pseudomonadota</taxon>
        <taxon>Betaproteobacteria</taxon>
        <taxon>Burkholderiales</taxon>
        <taxon>Oxalobacteraceae</taxon>
        <taxon>Undibacterium</taxon>
    </lineage>
</organism>
<keyword evidence="1" id="KW-1133">Transmembrane helix</keyword>
<keyword evidence="1" id="KW-0472">Membrane</keyword>
<keyword evidence="1" id="KW-0812">Transmembrane</keyword>
<reference evidence="3" key="1">
    <citation type="submission" date="2021-04" db="EMBL/GenBank/DDBJ databases">
        <title>novel species isolated from subtropical streams in China.</title>
        <authorList>
            <person name="Lu H."/>
        </authorList>
    </citation>
    <scope>NUCLEOTIDE SEQUENCE</scope>
    <source>
        <strain evidence="3">LFS511W</strain>
    </source>
</reference>
<evidence type="ECO:0000313" key="3">
    <source>
        <dbReference type="EMBL" id="MBR7784066.1"/>
    </source>
</evidence>
<dbReference type="EMBL" id="JAGSPN010000018">
    <property type="protein sequence ID" value="MBR7784066.1"/>
    <property type="molecule type" value="Genomic_DNA"/>
</dbReference>
<feature type="transmembrane region" description="Helical" evidence="1">
    <location>
        <begin position="87"/>
        <end position="110"/>
    </location>
</feature>
<sequence length="148" mass="16392">MSSSSSKLRSVPDRIRQVAMFETGGLLLITPPFIWLSGVAVVDSFLLLAMVALIAAVWNAAYNTGFDWLEHRLTGRAADQRPLKLRILHATGFETGLLLVSLPIIAAWTGMGWWEVLIADIGLAVAYTVYAFFFNIAYDKWFPITAQS</sequence>
<feature type="domain" description="Chlorhexidine efflux transporter" evidence="2">
    <location>
        <begin position="81"/>
        <end position="143"/>
    </location>
</feature>
<name>A0A941DU30_9BURK</name>
<dbReference type="NCBIfam" id="NF033664">
    <property type="entry name" value="PACE_transport"/>
    <property type="match status" value="1"/>
</dbReference>
<proteinExistence type="predicted"/>
<evidence type="ECO:0000259" key="2">
    <source>
        <dbReference type="Pfam" id="PF05232"/>
    </source>
</evidence>
<dbReference type="Pfam" id="PF05232">
    <property type="entry name" value="BTP"/>
    <property type="match status" value="2"/>
</dbReference>